<accession>A0A225WRM7</accession>
<evidence type="ECO:0000313" key="2">
    <source>
        <dbReference type="Proteomes" id="UP000198211"/>
    </source>
</evidence>
<evidence type="ECO:0000313" key="1">
    <source>
        <dbReference type="EMBL" id="OWZ19818.1"/>
    </source>
</evidence>
<proteinExistence type="predicted"/>
<dbReference type="Proteomes" id="UP000198211">
    <property type="component" value="Unassembled WGS sequence"/>
</dbReference>
<dbReference type="AlphaFoldDB" id="A0A225WRM7"/>
<protein>
    <submittedName>
        <fullName evidence="1">Uncharacterized protein</fullName>
    </submittedName>
</protein>
<gene>
    <name evidence="1" type="ORF">PHMEG_0005877</name>
</gene>
<reference evidence="2" key="1">
    <citation type="submission" date="2017-03" db="EMBL/GenBank/DDBJ databases">
        <title>Phytopthora megakarya and P. palmivora, two closely related causual agents of cacao black pod achieved similar genome size and gene model numbers by different mechanisms.</title>
        <authorList>
            <person name="Ali S."/>
            <person name="Shao J."/>
            <person name="Larry D.J."/>
            <person name="Kronmiller B."/>
            <person name="Shen D."/>
            <person name="Strem M.D."/>
            <person name="Melnick R.L."/>
            <person name="Guiltinan M.J."/>
            <person name="Tyler B.M."/>
            <person name="Meinhardt L.W."/>
            <person name="Bailey B.A."/>
        </authorList>
    </citation>
    <scope>NUCLEOTIDE SEQUENCE [LARGE SCALE GENOMIC DNA]</scope>
    <source>
        <strain evidence="2">zdho120</strain>
    </source>
</reference>
<dbReference type="EMBL" id="NBNE01000397">
    <property type="protein sequence ID" value="OWZ19818.1"/>
    <property type="molecule type" value="Genomic_DNA"/>
</dbReference>
<comment type="caution">
    <text evidence="1">The sequence shown here is derived from an EMBL/GenBank/DDBJ whole genome shotgun (WGS) entry which is preliminary data.</text>
</comment>
<organism evidence="1 2">
    <name type="scientific">Phytophthora megakarya</name>
    <dbReference type="NCBI Taxonomy" id="4795"/>
    <lineage>
        <taxon>Eukaryota</taxon>
        <taxon>Sar</taxon>
        <taxon>Stramenopiles</taxon>
        <taxon>Oomycota</taxon>
        <taxon>Peronosporomycetes</taxon>
        <taxon>Peronosporales</taxon>
        <taxon>Peronosporaceae</taxon>
        <taxon>Phytophthora</taxon>
    </lineage>
</organism>
<name>A0A225WRM7_9STRA</name>
<keyword evidence="2" id="KW-1185">Reference proteome</keyword>
<sequence>MHSRYTVESRKYPKEGSSSCDENLREVLFGPEGTCTGVMRLIVTRGWARWVRCYEFKTMYEAGTRLSIVATVSSRRRRSARKPGECFCARNHVESTMAYRSPALIYDIEYGAMGLRYLRRSASENLCSDACTRR</sequence>